<evidence type="ECO:0000256" key="1">
    <source>
        <dbReference type="ARBA" id="ARBA00009275"/>
    </source>
</evidence>
<organism evidence="5 6">
    <name type="scientific">Tilletia horrida</name>
    <dbReference type="NCBI Taxonomy" id="155126"/>
    <lineage>
        <taxon>Eukaryota</taxon>
        <taxon>Fungi</taxon>
        <taxon>Dikarya</taxon>
        <taxon>Basidiomycota</taxon>
        <taxon>Ustilaginomycotina</taxon>
        <taxon>Exobasidiomycetes</taxon>
        <taxon>Tilletiales</taxon>
        <taxon>Tilletiaceae</taxon>
        <taxon>Tilletia</taxon>
    </lineage>
</organism>
<evidence type="ECO:0000256" key="2">
    <source>
        <dbReference type="ARBA" id="ARBA00022722"/>
    </source>
</evidence>
<evidence type="ECO:0000313" key="6">
    <source>
        <dbReference type="Proteomes" id="UP001176521"/>
    </source>
</evidence>
<evidence type="ECO:0008006" key="7">
    <source>
        <dbReference type="Google" id="ProtNLM"/>
    </source>
</evidence>
<dbReference type="PANTHER" id="PTHR10060:SF15">
    <property type="entry name" value="DEOXYRIBONUCLEASE TATDN1"/>
    <property type="match status" value="1"/>
</dbReference>
<dbReference type="Pfam" id="PF01026">
    <property type="entry name" value="TatD_DNase"/>
    <property type="match status" value="1"/>
</dbReference>
<keyword evidence="2" id="KW-0540">Nuclease</keyword>
<keyword evidence="4" id="KW-0378">Hydrolase</keyword>
<reference evidence="5" key="1">
    <citation type="journal article" date="2023" name="PhytoFront">
        <title>Draft Genome Resources of Seven Strains of Tilletia horrida, Causal Agent of Kernel Smut of Rice.</title>
        <authorList>
            <person name="Khanal S."/>
            <person name="Antony Babu S."/>
            <person name="Zhou X.G."/>
        </authorList>
    </citation>
    <scope>NUCLEOTIDE SEQUENCE</scope>
    <source>
        <strain evidence="5">TX3</strain>
    </source>
</reference>
<protein>
    <recommendedName>
        <fullName evidence="7">Mg-dependent DNase</fullName>
    </recommendedName>
</protein>
<dbReference type="InterPro" id="IPR018228">
    <property type="entry name" value="DNase_TatD-rel_CS"/>
</dbReference>
<dbReference type="Gene3D" id="3.20.20.140">
    <property type="entry name" value="Metal-dependent hydrolases"/>
    <property type="match status" value="1"/>
</dbReference>
<gene>
    <name evidence="5" type="ORF">OC842_003011</name>
</gene>
<keyword evidence="3" id="KW-0479">Metal-binding</keyword>
<comment type="similarity">
    <text evidence="1">Belongs to the metallo-dependent hydrolases superfamily. TatD-type hydrolase family.</text>
</comment>
<dbReference type="InterPro" id="IPR032466">
    <property type="entry name" value="Metal_Hydrolase"/>
</dbReference>
<dbReference type="InterPro" id="IPR001130">
    <property type="entry name" value="TatD-like"/>
</dbReference>
<proteinExistence type="inferred from homology"/>
<dbReference type="PANTHER" id="PTHR10060">
    <property type="entry name" value="TATD FAMILY DEOXYRIBONUCLEASE"/>
    <property type="match status" value="1"/>
</dbReference>
<dbReference type="GO" id="GO:0008296">
    <property type="term" value="F:3'-5'-DNA exonuclease activity"/>
    <property type="evidence" value="ECO:0007669"/>
    <property type="project" value="TreeGrafter"/>
</dbReference>
<dbReference type="EMBL" id="JAPDMQ010000140">
    <property type="protein sequence ID" value="KAK0533286.1"/>
    <property type="molecule type" value="Genomic_DNA"/>
</dbReference>
<dbReference type="SUPFAM" id="SSF51556">
    <property type="entry name" value="Metallo-dependent hydrolases"/>
    <property type="match status" value="1"/>
</dbReference>
<dbReference type="AlphaFoldDB" id="A0AAN6JLP8"/>
<name>A0AAN6JLP8_9BASI</name>
<evidence type="ECO:0000313" key="5">
    <source>
        <dbReference type="EMBL" id="KAK0533286.1"/>
    </source>
</evidence>
<accession>A0AAN6JLP8</accession>
<dbReference type="CDD" id="cd01310">
    <property type="entry name" value="TatD_DNAse"/>
    <property type="match status" value="1"/>
</dbReference>
<dbReference type="Proteomes" id="UP001176521">
    <property type="component" value="Unassembled WGS sequence"/>
</dbReference>
<evidence type="ECO:0000256" key="3">
    <source>
        <dbReference type="ARBA" id="ARBA00022723"/>
    </source>
</evidence>
<dbReference type="GO" id="GO:0046872">
    <property type="term" value="F:metal ion binding"/>
    <property type="evidence" value="ECO:0007669"/>
    <property type="project" value="UniProtKB-KW"/>
</dbReference>
<comment type="caution">
    <text evidence="5">The sequence shown here is derived from an EMBL/GenBank/DDBJ whole genome shotgun (WGS) entry which is preliminary data.</text>
</comment>
<dbReference type="InterPro" id="IPR050891">
    <property type="entry name" value="TatD-type_Hydrolase"/>
</dbReference>
<dbReference type="GO" id="GO:0005829">
    <property type="term" value="C:cytosol"/>
    <property type="evidence" value="ECO:0007669"/>
    <property type="project" value="TreeGrafter"/>
</dbReference>
<dbReference type="PROSITE" id="PS01091">
    <property type="entry name" value="TATD_3"/>
    <property type="match status" value="1"/>
</dbReference>
<keyword evidence="6" id="KW-1185">Reference proteome</keyword>
<evidence type="ECO:0000256" key="4">
    <source>
        <dbReference type="ARBA" id="ARBA00022801"/>
    </source>
</evidence>
<sequence>MSSAPSSSSSIPPLVEIGFNMVDGMYQGSYHGKKYHGGDLDAVLERARAAGVHRIVATVGSLQASKGKEQDEDEATQTLDLIASHPDIYTTLGCHPTRATQFDAHPGGSAGFARDLRDLVQRAGGKCVALGECGLDKDRLFFAPLEAQQRAFDAQLRLAAELRLPLFLHSRNAHAEFVEAVRPHLVALREALQTDEVPSSWPAGSAPAGEGGAKLYRIGVVHSFDGGLDEAHELLEMGFFLGVNGCSLKTQEQLDVVKELPLERLMIETDAPWCDIRPTHASNIHLQAWKDANPAQAALAYPPTTKKEKWRAGAAVKGRNEPCSLAGVAAVVAALKGVSLEEVARHTTANAKWLFRGL</sequence>